<protein>
    <submittedName>
        <fullName evidence="1">Uncharacterized protein</fullName>
    </submittedName>
</protein>
<accession>A0A9D9HNH9</accession>
<dbReference type="AlphaFoldDB" id="A0A9D9HNH9"/>
<reference evidence="1" key="2">
    <citation type="journal article" date="2021" name="PeerJ">
        <title>Extensive microbial diversity within the chicken gut microbiome revealed by metagenomics and culture.</title>
        <authorList>
            <person name="Gilroy R."/>
            <person name="Ravi A."/>
            <person name="Getino M."/>
            <person name="Pursley I."/>
            <person name="Horton D.L."/>
            <person name="Alikhan N.F."/>
            <person name="Baker D."/>
            <person name="Gharbi K."/>
            <person name="Hall N."/>
            <person name="Watson M."/>
            <person name="Adriaenssens E.M."/>
            <person name="Foster-Nyarko E."/>
            <person name="Jarju S."/>
            <person name="Secka A."/>
            <person name="Antonio M."/>
            <person name="Oren A."/>
            <person name="Chaudhuri R.R."/>
            <person name="La Ragione R."/>
            <person name="Hildebrand F."/>
            <person name="Pallen M.J."/>
        </authorList>
    </citation>
    <scope>NUCLEOTIDE SEQUENCE</scope>
    <source>
        <strain evidence="1">10532</strain>
    </source>
</reference>
<dbReference type="EMBL" id="JADIMM010000044">
    <property type="protein sequence ID" value="MBO8457267.1"/>
    <property type="molecule type" value="Genomic_DNA"/>
</dbReference>
<name>A0A9D9HNH9_9SPIR</name>
<comment type="caution">
    <text evidence="1">The sequence shown here is derived from an EMBL/GenBank/DDBJ whole genome shotgun (WGS) entry which is preliminary data.</text>
</comment>
<gene>
    <name evidence="1" type="ORF">IAA81_03455</name>
</gene>
<organism evidence="1 2">
    <name type="scientific">Candidatus Gallitreponema excrementavium</name>
    <dbReference type="NCBI Taxonomy" id="2840840"/>
    <lineage>
        <taxon>Bacteria</taxon>
        <taxon>Pseudomonadati</taxon>
        <taxon>Spirochaetota</taxon>
        <taxon>Spirochaetia</taxon>
        <taxon>Spirochaetales</taxon>
        <taxon>Candidatus Gallitreponema</taxon>
    </lineage>
</organism>
<dbReference type="Proteomes" id="UP000823638">
    <property type="component" value="Unassembled WGS sequence"/>
</dbReference>
<evidence type="ECO:0000313" key="2">
    <source>
        <dbReference type="Proteomes" id="UP000823638"/>
    </source>
</evidence>
<reference evidence="1" key="1">
    <citation type="submission" date="2020-10" db="EMBL/GenBank/DDBJ databases">
        <authorList>
            <person name="Gilroy R."/>
        </authorList>
    </citation>
    <scope>NUCLEOTIDE SEQUENCE</scope>
    <source>
        <strain evidence="1">10532</strain>
    </source>
</reference>
<sequence>MKKILFFCFIIQLFFNVYSENNLKSLIPDYVISNEEFKKIKDEYGLYCLKYGYDVMSIEKVKDEPEYMNSRKINQLIKDNELSVKNILGLYEKGESFVLIRLFPMSVEETSNELISVDGKIVGETTFDASSDGKLASNTFGFTMKFIDDRMIHHFWINFIISKDYEDEFYGKLPGIFTKKDGYWYWNETSSVAELFNLMKNHDKNLPEEFLKLQDTWETIVNNLKIKGVKIELID</sequence>
<evidence type="ECO:0000313" key="1">
    <source>
        <dbReference type="EMBL" id="MBO8457267.1"/>
    </source>
</evidence>
<proteinExistence type="predicted"/>